<keyword evidence="1" id="KW-0560">Oxidoreductase</keyword>
<dbReference type="OrthoDB" id="2898509at2759"/>
<sequence length="342" mass="37281">MVLLSIVQQTNASAASKLPAGLVAVFAGATAGIGEMALRAFAKHTVRPKIYYVGRSQEAGDRLQKELSEVNSEGSYVFIKKDMSLLKNVDEVCRDIKSKETVLNVLFLSQGTLKMGVDTTEGLPLITGLTLYSRARLTANLLPLLKKAPSLRRVITVMAGTKEGKLFTDDIAGRNIPFISIHHSRGHLCSALTLSLEALARQAPEVSFIHNFPGSVNTDLIRSGDGAMMQVMKYWFKISMTVRQQWLPKEECGERHAWLCLSGRYPDKQGGDGNGVKDTDAAVAVGVDGKKGSGVYSVDWDGESASSDVVKLLEGYRQDGIVDKVWKDVESEFVRITGEKSI</sequence>
<reference evidence="3" key="1">
    <citation type="journal article" date="2021" name="Nat. Commun.">
        <title>Genetic determinants of endophytism in the Arabidopsis root mycobiome.</title>
        <authorList>
            <person name="Mesny F."/>
            <person name="Miyauchi S."/>
            <person name="Thiergart T."/>
            <person name="Pickel B."/>
            <person name="Atanasova L."/>
            <person name="Karlsson M."/>
            <person name="Huettel B."/>
            <person name="Barry K.W."/>
            <person name="Haridas S."/>
            <person name="Chen C."/>
            <person name="Bauer D."/>
            <person name="Andreopoulos W."/>
            <person name="Pangilinan J."/>
            <person name="LaButti K."/>
            <person name="Riley R."/>
            <person name="Lipzen A."/>
            <person name="Clum A."/>
            <person name="Drula E."/>
            <person name="Henrissat B."/>
            <person name="Kohler A."/>
            <person name="Grigoriev I.V."/>
            <person name="Martin F.M."/>
            <person name="Hacquard S."/>
        </authorList>
    </citation>
    <scope>NUCLEOTIDE SEQUENCE</scope>
    <source>
        <strain evidence="3">MPI-SDFR-AT-0068</strain>
    </source>
</reference>
<comment type="caution">
    <text evidence="3">The sequence shown here is derived from an EMBL/GenBank/DDBJ whole genome shotgun (WGS) entry which is preliminary data.</text>
</comment>
<feature type="transmembrane region" description="Helical" evidence="2">
    <location>
        <begin position="20"/>
        <end position="42"/>
    </location>
</feature>
<dbReference type="PANTHER" id="PTHR47534">
    <property type="entry name" value="YALI0E05731P"/>
    <property type="match status" value="1"/>
</dbReference>
<dbReference type="InterPro" id="IPR052228">
    <property type="entry name" value="Sec_Metab_Biosynth_Oxidored"/>
</dbReference>
<dbReference type="AlphaFoldDB" id="A0A8K0W9B7"/>
<organism evidence="3 4">
    <name type="scientific">Fusarium tricinctum</name>
    <dbReference type="NCBI Taxonomy" id="61284"/>
    <lineage>
        <taxon>Eukaryota</taxon>
        <taxon>Fungi</taxon>
        <taxon>Dikarya</taxon>
        <taxon>Ascomycota</taxon>
        <taxon>Pezizomycotina</taxon>
        <taxon>Sordariomycetes</taxon>
        <taxon>Hypocreomycetidae</taxon>
        <taxon>Hypocreales</taxon>
        <taxon>Nectriaceae</taxon>
        <taxon>Fusarium</taxon>
        <taxon>Fusarium tricinctum species complex</taxon>
    </lineage>
</organism>
<dbReference type="SUPFAM" id="SSF51735">
    <property type="entry name" value="NAD(P)-binding Rossmann-fold domains"/>
    <property type="match status" value="1"/>
</dbReference>
<dbReference type="PANTHER" id="PTHR47534:SF3">
    <property type="entry name" value="ALCOHOL DEHYDROGENASE-LIKE C-TERMINAL DOMAIN-CONTAINING PROTEIN"/>
    <property type="match status" value="1"/>
</dbReference>
<keyword evidence="2" id="KW-1133">Transmembrane helix</keyword>
<name>A0A8K0W9B7_9HYPO</name>
<evidence type="ECO:0000256" key="2">
    <source>
        <dbReference type="SAM" id="Phobius"/>
    </source>
</evidence>
<dbReference type="InterPro" id="IPR036291">
    <property type="entry name" value="NAD(P)-bd_dom_sf"/>
</dbReference>
<evidence type="ECO:0000256" key="1">
    <source>
        <dbReference type="ARBA" id="ARBA00023002"/>
    </source>
</evidence>
<evidence type="ECO:0000313" key="4">
    <source>
        <dbReference type="Proteomes" id="UP000813427"/>
    </source>
</evidence>
<evidence type="ECO:0008006" key="5">
    <source>
        <dbReference type="Google" id="ProtNLM"/>
    </source>
</evidence>
<dbReference type="EMBL" id="JAGPXF010000006">
    <property type="protein sequence ID" value="KAH7239015.1"/>
    <property type="molecule type" value="Genomic_DNA"/>
</dbReference>
<protein>
    <recommendedName>
        <fullName evidence="5">Short-chain dehydrogenase/reductase</fullName>
    </recommendedName>
</protein>
<keyword evidence="2" id="KW-0472">Membrane</keyword>
<gene>
    <name evidence="3" type="ORF">BKA59DRAFT_267691</name>
</gene>
<evidence type="ECO:0000313" key="3">
    <source>
        <dbReference type="EMBL" id="KAH7239015.1"/>
    </source>
</evidence>
<accession>A0A8K0W9B7</accession>
<keyword evidence="2" id="KW-0812">Transmembrane</keyword>
<dbReference type="GO" id="GO:0016491">
    <property type="term" value="F:oxidoreductase activity"/>
    <property type="evidence" value="ECO:0007669"/>
    <property type="project" value="UniProtKB-KW"/>
</dbReference>
<keyword evidence="4" id="KW-1185">Reference proteome</keyword>
<proteinExistence type="predicted"/>
<dbReference type="Gene3D" id="3.40.50.720">
    <property type="entry name" value="NAD(P)-binding Rossmann-like Domain"/>
    <property type="match status" value="1"/>
</dbReference>
<dbReference type="Proteomes" id="UP000813427">
    <property type="component" value="Unassembled WGS sequence"/>
</dbReference>